<dbReference type="AlphaFoldDB" id="A0AAN8WJ70"/>
<dbReference type="GO" id="GO:0042423">
    <property type="term" value="P:catecholamine biosynthetic process"/>
    <property type="evidence" value="ECO:0007669"/>
    <property type="project" value="UniProtKB-KW"/>
</dbReference>
<dbReference type="GO" id="GO:0019752">
    <property type="term" value="P:carboxylic acid metabolic process"/>
    <property type="evidence" value="ECO:0007669"/>
    <property type="project" value="InterPro"/>
</dbReference>
<dbReference type="GO" id="GO:0005737">
    <property type="term" value="C:cytoplasm"/>
    <property type="evidence" value="ECO:0007669"/>
    <property type="project" value="TreeGrafter"/>
</dbReference>
<evidence type="ECO:0000256" key="10">
    <source>
        <dbReference type="ARBA" id="ARBA00041275"/>
    </source>
</evidence>
<evidence type="ECO:0000313" key="14">
    <source>
        <dbReference type="Proteomes" id="UP001381693"/>
    </source>
</evidence>
<keyword evidence="5" id="KW-0210">Decarboxylase</keyword>
<protein>
    <recommendedName>
        <fullName evidence="9">Aromatic-L-amino-acid decarboxylase</fullName>
        <ecNumber evidence="8">4.1.1.28</ecNumber>
    </recommendedName>
    <alternativeName>
        <fullName evidence="10">DOPA decarboxylase</fullName>
    </alternativeName>
</protein>
<dbReference type="InterPro" id="IPR015424">
    <property type="entry name" value="PyrdxlP-dep_Trfase"/>
</dbReference>
<evidence type="ECO:0000256" key="2">
    <source>
        <dbReference type="ARBA" id="ARBA00009533"/>
    </source>
</evidence>
<comment type="caution">
    <text evidence="13">The sequence shown here is derived from an EMBL/GenBank/DDBJ whole genome shotgun (WGS) entry which is preliminary data.</text>
</comment>
<comment type="similarity">
    <text evidence="2 12">Belongs to the group II decarboxylase family.</text>
</comment>
<dbReference type="Gene3D" id="3.40.640.10">
    <property type="entry name" value="Type I PLP-dependent aspartate aminotransferase-like (Major domain)"/>
    <property type="match status" value="1"/>
</dbReference>
<dbReference type="GO" id="GO:0004058">
    <property type="term" value="F:aromatic-L-amino-acid decarboxylase activity"/>
    <property type="evidence" value="ECO:0007669"/>
    <property type="project" value="UniProtKB-EC"/>
</dbReference>
<dbReference type="PANTHER" id="PTHR11999">
    <property type="entry name" value="GROUP II PYRIDOXAL-5-PHOSPHATE DECARBOXYLASE"/>
    <property type="match status" value="1"/>
</dbReference>
<comment type="cofactor">
    <cofactor evidence="1 11 12">
        <name>pyridoxal 5'-phosphate</name>
        <dbReference type="ChEBI" id="CHEBI:597326"/>
    </cofactor>
</comment>
<dbReference type="Gene3D" id="1.20.1340.10">
    <property type="entry name" value="dopa decarboxylase, N-terminal domain"/>
    <property type="match status" value="1"/>
</dbReference>
<dbReference type="GO" id="GO:0042427">
    <property type="term" value="P:serotonin biosynthetic process"/>
    <property type="evidence" value="ECO:0007669"/>
    <property type="project" value="TreeGrafter"/>
</dbReference>
<gene>
    <name evidence="13" type="ORF">SK128_006333</name>
</gene>
<evidence type="ECO:0000256" key="1">
    <source>
        <dbReference type="ARBA" id="ARBA00001933"/>
    </source>
</evidence>
<reference evidence="13 14" key="1">
    <citation type="submission" date="2023-11" db="EMBL/GenBank/DDBJ databases">
        <title>Halocaridina rubra genome assembly.</title>
        <authorList>
            <person name="Smith C."/>
        </authorList>
    </citation>
    <scope>NUCLEOTIDE SEQUENCE [LARGE SCALE GENOMIC DNA]</scope>
    <source>
        <strain evidence="13">EP-1</strain>
        <tissue evidence="13">Whole</tissue>
    </source>
</reference>
<dbReference type="PROSITE" id="PS00392">
    <property type="entry name" value="DDC_GAD_HDC_YDC"/>
    <property type="match status" value="1"/>
</dbReference>
<dbReference type="EC" id="4.1.1.28" evidence="8"/>
<keyword evidence="4" id="KW-0127">Catecholamine biosynthesis</keyword>
<dbReference type="InterPro" id="IPR015422">
    <property type="entry name" value="PyrdxlP-dep_Trfase_small"/>
</dbReference>
<dbReference type="PANTHER" id="PTHR11999:SF167">
    <property type="entry name" value="AROMATIC-L-AMINO-ACID DECARBOXYLASE"/>
    <property type="match status" value="1"/>
</dbReference>
<dbReference type="InterPro" id="IPR021115">
    <property type="entry name" value="Pyridoxal-P_BS"/>
</dbReference>
<evidence type="ECO:0000256" key="11">
    <source>
        <dbReference type="PIRSR" id="PIRSR602129-50"/>
    </source>
</evidence>
<dbReference type="CDD" id="cd06450">
    <property type="entry name" value="DOPA_deC_like"/>
    <property type="match status" value="1"/>
</dbReference>
<evidence type="ECO:0000256" key="9">
    <source>
        <dbReference type="ARBA" id="ARBA00040968"/>
    </source>
</evidence>
<sequence length="476" mass="53653">MDSQQFRSAAHQMTDYIIDYLDNIRNRRVTPELPPGYLRPLLPSQAPEKPDKWGDILKDVENLIMPGVTHWHHPNFHAYYPSGNTYPSILGDMLCDAIGCIGFTWMASPACTELEVIMMDWLGQLLGLPESFLARSNGPGGGVIQGTASESVLVSLLAARTRSLRHHKENFPCKDPFPVKSLVAYCSDQAHISVERAGMMGAVTVRKLTTDENLSLRGATLCQAIEEDIANGLVPFFVVGTIGATPACSTDNIRELGEVCNENGLWLHIDAAYAGAAFVCEEYRDLMDGVELADSFNFNPHKWLLVSFDCSAMWVKDAADVINAFNLDPIYLKYEREGQQPDYRHWQIPLGRRFRSLKLWFVMRLYGSEGLQAHIRKQVSLAHEFESYVKEDLRFEIVAPVTLGLVCFRIKGDEELTKSLLKKLNDEGVVHLVPGAFRNIYYLRLAVCSRFTESEDIKKSWNEIKKQTDSVLSEKK</sequence>
<dbReference type="InterPro" id="IPR010977">
    <property type="entry name" value="Aromatic_deC"/>
</dbReference>
<dbReference type="FunFam" id="1.20.1340.10:FF:000001">
    <property type="entry name" value="Histidine decarboxylase"/>
    <property type="match status" value="1"/>
</dbReference>
<dbReference type="Pfam" id="PF00282">
    <property type="entry name" value="Pyridoxal_deC"/>
    <property type="match status" value="1"/>
</dbReference>
<dbReference type="InterPro" id="IPR002129">
    <property type="entry name" value="PyrdxlP-dep_de-COase"/>
</dbReference>
<name>A0AAN8WJ70_HALRR</name>
<dbReference type="EMBL" id="JAXCGZ010019500">
    <property type="protein sequence ID" value="KAK7066047.1"/>
    <property type="molecule type" value="Genomic_DNA"/>
</dbReference>
<organism evidence="13 14">
    <name type="scientific">Halocaridina rubra</name>
    <name type="common">Hawaiian red shrimp</name>
    <dbReference type="NCBI Taxonomy" id="373956"/>
    <lineage>
        <taxon>Eukaryota</taxon>
        <taxon>Metazoa</taxon>
        <taxon>Ecdysozoa</taxon>
        <taxon>Arthropoda</taxon>
        <taxon>Crustacea</taxon>
        <taxon>Multicrustacea</taxon>
        <taxon>Malacostraca</taxon>
        <taxon>Eumalacostraca</taxon>
        <taxon>Eucarida</taxon>
        <taxon>Decapoda</taxon>
        <taxon>Pleocyemata</taxon>
        <taxon>Caridea</taxon>
        <taxon>Atyoidea</taxon>
        <taxon>Atyidae</taxon>
        <taxon>Halocaridina</taxon>
    </lineage>
</organism>
<evidence type="ECO:0000256" key="7">
    <source>
        <dbReference type="ARBA" id="ARBA00023239"/>
    </source>
</evidence>
<keyword evidence="7 12" id="KW-0456">Lyase</keyword>
<dbReference type="Gene3D" id="3.90.1150.10">
    <property type="entry name" value="Aspartate Aminotransferase, domain 1"/>
    <property type="match status" value="1"/>
</dbReference>
<proteinExistence type="inferred from homology"/>
<keyword evidence="14" id="KW-1185">Reference proteome</keyword>
<dbReference type="SUPFAM" id="SSF53383">
    <property type="entry name" value="PLP-dependent transferases"/>
    <property type="match status" value="1"/>
</dbReference>
<dbReference type="InterPro" id="IPR015421">
    <property type="entry name" value="PyrdxlP-dep_Trfase_major"/>
</dbReference>
<comment type="subunit">
    <text evidence="3">Homodimer.</text>
</comment>
<evidence type="ECO:0000256" key="4">
    <source>
        <dbReference type="ARBA" id="ARBA00022584"/>
    </source>
</evidence>
<dbReference type="Proteomes" id="UP001381693">
    <property type="component" value="Unassembled WGS sequence"/>
</dbReference>
<evidence type="ECO:0000256" key="8">
    <source>
        <dbReference type="ARBA" id="ARBA00038886"/>
    </source>
</evidence>
<accession>A0AAN8WJ70</accession>
<evidence type="ECO:0000256" key="6">
    <source>
        <dbReference type="ARBA" id="ARBA00022898"/>
    </source>
</evidence>
<dbReference type="GO" id="GO:0030170">
    <property type="term" value="F:pyridoxal phosphate binding"/>
    <property type="evidence" value="ECO:0007669"/>
    <property type="project" value="InterPro"/>
</dbReference>
<evidence type="ECO:0000313" key="13">
    <source>
        <dbReference type="EMBL" id="KAK7066047.1"/>
    </source>
</evidence>
<evidence type="ECO:0000256" key="5">
    <source>
        <dbReference type="ARBA" id="ARBA00022793"/>
    </source>
</evidence>
<dbReference type="GO" id="GO:0006520">
    <property type="term" value="P:amino acid metabolic process"/>
    <property type="evidence" value="ECO:0007669"/>
    <property type="project" value="InterPro"/>
</dbReference>
<dbReference type="FunFam" id="3.40.640.10:FF:000025">
    <property type="entry name" value="Histidine decarboxylase"/>
    <property type="match status" value="1"/>
</dbReference>
<evidence type="ECO:0000256" key="3">
    <source>
        <dbReference type="ARBA" id="ARBA00011738"/>
    </source>
</evidence>
<dbReference type="PRINTS" id="PR00800">
    <property type="entry name" value="YHDCRBOXLASE"/>
</dbReference>
<keyword evidence="6 11" id="KW-0663">Pyridoxal phosphate</keyword>
<feature type="modified residue" description="N6-(pyridoxal phosphate)lysine" evidence="11">
    <location>
        <position position="302"/>
    </location>
</feature>
<evidence type="ECO:0000256" key="12">
    <source>
        <dbReference type="RuleBase" id="RU000382"/>
    </source>
</evidence>